<dbReference type="InterPro" id="IPR003495">
    <property type="entry name" value="CobW/HypB/UreG_nucleotide-bd"/>
</dbReference>
<dbReference type="InterPro" id="IPR036627">
    <property type="entry name" value="CobW-likC_sf"/>
</dbReference>
<evidence type="ECO:0000256" key="1">
    <source>
        <dbReference type="ARBA" id="ARBA00022741"/>
    </source>
</evidence>
<evidence type="ECO:0000313" key="9">
    <source>
        <dbReference type="Proteomes" id="UP001171916"/>
    </source>
</evidence>
<sequence length="333" mass="37298">MDQIPVHIITGFLGSGKTTFLNNLIGDVRPDRVLVIENECGETNIDGAIIVDGVEDIVELNAGCICCSLADGLLEALEAISKKKKEIDRLVIETTGIADPSSIIQAFLQDPRVEAHFDLRQVICLVDAGLVEDWLSETDEALRQIVASDVILLNKSDTVTPNYLSKIENLLKGINPQSEVMKGEFGAFSMDKIEEFGTTQSRTIEKKANDHAHHHEHHHHLDHEVDSNSHKITTFTINLPKPLDLESLSLDLNRLVNLYRSQVYRVKGYIAIPNYPNRVILQSARTSFIATDGSPWKSNESREGRLVFIGRNLRKEVFLKMFQRHEQGQIAAD</sequence>
<comment type="similarity">
    <text evidence="4">Belongs to the SIMIBI class G3E GTPase family. ZNG1 subfamily.</text>
</comment>
<dbReference type="Proteomes" id="UP001171916">
    <property type="component" value="Unassembled WGS sequence"/>
</dbReference>
<comment type="caution">
    <text evidence="8">The sequence shown here is derived from an EMBL/GenBank/DDBJ whole genome shotgun (WGS) entry which is preliminary data.</text>
</comment>
<dbReference type="CDD" id="cd03112">
    <property type="entry name" value="CobW-like"/>
    <property type="match status" value="1"/>
</dbReference>
<organism evidence="8 9">
    <name type="scientific">Algoriphagus sediminis</name>
    <dbReference type="NCBI Taxonomy" id="3057113"/>
    <lineage>
        <taxon>Bacteria</taxon>
        <taxon>Pseudomonadati</taxon>
        <taxon>Bacteroidota</taxon>
        <taxon>Cytophagia</taxon>
        <taxon>Cytophagales</taxon>
        <taxon>Cyclobacteriaceae</taxon>
        <taxon>Algoriphagus</taxon>
    </lineage>
</organism>
<dbReference type="SUPFAM" id="SSF90002">
    <property type="entry name" value="Hypothetical protein YjiA, C-terminal domain"/>
    <property type="match status" value="1"/>
</dbReference>
<evidence type="ECO:0000256" key="6">
    <source>
        <dbReference type="ARBA" id="ARBA00049117"/>
    </source>
</evidence>
<keyword evidence="1" id="KW-0547">Nucleotide-binding</keyword>
<comment type="catalytic activity">
    <reaction evidence="6">
        <text>GTP + H2O = GDP + phosphate + H(+)</text>
        <dbReference type="Rhea" id="RHEA:19669"/>
        <dbReference type="ChEBI" id="CHEBI:15377"/>
        <dbReference type="ChEBI" id="CHEBI:15378"/>
        <dbReference type="ChEBI" id="CHEBI:37565"/>
        <dbReference type="ChEBI" id="CHEBI:43474"/>
        <dbReference type="ChEBI" id="CHEBI:58189"/>
    </reaction>
    <physiologicalReaction direction="left-to-right" evidence="6">
        <dbReference type="Rhea" id="RHEA:19670"/>
    </physiologicalReaction>
</comment>
<dbReference type="Gene3D" id="3.40.50.300">
    <property type="entry name" value="P-loop containing nucleotide triphosphate hydrolases"/>
    <property type="match status" value="1"/>
</dbReference>
<comment type="function">
    <text evidence="5">Zinc chaperone that directly transfers zinc cofactor to target proteins, thereby activating them. Zinc is transferred from the CXCC motif in the GTPase domain to the zinc binding site in target proteins in a process requiring GTP hydrolysis.</text>
</comment>
<dbReference type="InterPro" id="IPR027417">
    <property type="entry name" value="P-loop_NTPase"/>
</dbReference>
<protein>
    <submittedName>
        <fullName evidence="8">GTP-binding protein</fullName>
    </submittedName>
</protein>
<dbReference type="SUPFAM" id="SSF52540">
    <property type="entry name" value="P-loop containing nucleoside triphosphate hydrolases"/>
    <property type="match status" value="1"/>
</dbReference>
<reference evidence="8" key="1">
    <citation type="submission" date="2023-06" db="EMBL/GenBank/DDBJ databases">
        <title>Robiginitalea aurantiacus sp. nov. and Algoriphagus sediminis sp. nov., isolated from coastal sediment.</title>
        <authorList>
            <person name="Zhou Z.Y."/>
            <person name="An J."/>
            <person name="Jia Y.W."/>
            <person name="Du Z.J."/>
        </authorList>
    </citation>
    <scope>NUCLEOTIDE SEQUENCE</scope>
    <source>
        <strain evidence="8">C2-7</strain>
    </source>
</reference>
<gene>
    <name evidence="8" type="ORF">QVH07_09785</name>
</gene>
<name>A0ABT7YD35_9BACT</name>
<keyword evidence="2" id="KW-0378">Hydrolase</keyword>
<keyword evidence="9" id="KW-1185">Reference proteome</keyword>
<proteinExistence type="inferred from homology"/>
<evidence type="ECO:0000256" key="5">
    <source>
        <dbReference type="ARBA" id="ARBA00045658"/>
    </source>
</evidence>
<dbReference type="PANTHER" id="PTHR13748">
    <property type="entry name" value="COBW-RELATED"/>
    <property type="match status" value="1"/>
</dbReference>
<dbReference type="InterPro" id="IPR011629">
    <property type="entry name" value="CobW-like_C"/>
</dbReference>
<evidence type="ECO:0000313" key="8">
    <source>
        <dbReference type="EMBL" id="MDN3204441.1"/>
    </source>
</evidence>
<accession>A0ABT7YD35</accession>
<dbReference type="Gene3D" id="3.30.1220.10">
    <property type="entry name" value="CobW-like, C-terminal domain"/>
    <property type="match status" value="1"/>
</dbReference>
<evidence type="ECO:0000259" key="7">
    <source>
        <dbReference type="SMART" id="SM00833"/>
    </source>
</evidence>
<dbReference type="RefSeq" id="WP_290000003.1">
    <property type="nucleotide sequence ID" value="NZ_JAUEPH010000004.1"/>
</dbReference>
<dbReference type="InterPro" id="IPR051316">
    <property type="entry name" value="Zinc-reg_GTPase_activator"/>
</dbReference>
<dbReference type="Pfam" id="PF02492">
    <property type="entry name" value="cobW"/>
    <property type="match status" value="1"/>
</dbReference>
<dbReference type="PANTHER" id="PTHR13748:SF62">
    <property type="entry name" value="COBW DOMAIN-CONTAINING PROTEIN"/>
    <property type="match status" value="1"/>
</dbReference>
<dbReference type="SMART" id="SM00833">
    <property type="entry name" value="CobW_C"/>
    <property type="match status" value="1"/>
</dbReference>
<dbReference type="EMBL" id="JAUEPH010000004">
    <property type="protein sequence ID" value="MDN3204441.1"/>
    <property type="molecule type" value="Genomic_DNA"/>
</dbReference>
<evidence type="ECO:0000256" key="3">
    <source>
        <dbReference type="ARBA" id="ARBA00023186"/>
    </source>
</evidence>
<dbReference type="Pfam" id="PF07683">
    <property type="entry name" value="CobW_C"/>
    <property type="match status" value="1"/>
</dbReference>
<keyword evidence="3" id="KW-0143">Chaperone</keyword>
<evidence type="ECO:0000256" key="2">
    <source>
        <dbReference type="ARBA" id="ARBA00022801"/>
    </source>
</evidence>
<feature type="domain" description="CobW C-terminal" evidence="7">
    <location>
        <begin position="232"/>
        <end position="326"/>
    </location>
</feature>
<evidence type="ECO:0000256" key="4">
    <source>
        <dbReference type="ARBA" id="ARBA00034320"/>
    </source>
</evidence>